<sequence>MAPLFTTSPLPPLLTRAIGPCSTTAPGAWSLDPGRPSLHVALPAAPPQPLLSYLAVARRADESHALRRPEALSTARTSALTCRPPSWVQAAKSDRRLTAGPKGLIGSVVLPWGSSRPPQAGRCRR</sequence>
<gene>
    <name evidence="1" type="ORF">NDU88_001220</name>
</gene>
<dbReference type="AlphaFoldDB" id="A0AAV7WLP5"/>
<evidence type="ECO:0000313" key="1">
    <source>
        <dbReference type="EMBL" id="KAJ1213586.1"/>
    </source>
</evidence>
<keyword evidence="2" id="KW-1185">Reference proteome</keyword>
<comment type="caution">
    <text evidence="1">The sequence shown here is derived from an EMBL/GenBank/DDBJ whole genome shotgun (WGS) entry which is preliminary data.</text>
</comment>
<organism evidence="1 2">
    <name type="scientific">Pleurodeles waltl</name>
    <name type="common">Iberian ribbed newt</name>
    <dbReference type="NCBI Taxonomy" id="8319"/>
    <lineage>
        <taxon>Eukaryota</taxon>
        <taxon>Metazoa</taxon>
        <taxon>Chordata</taxon>
        <taxon>Craniata</taxon>
        <taxon>Vertebrata</taxon>
        <taxon>Euteleostomi</taxon>
        <taxon>Amphibia</taxon>
        <taxon>Batrachia</taxon>
        <taxon>Caudata</taxon>
        <taxon>Salamandroidea</taxon>
        <taxon>Salamandridae</taxon>
        <taxon>Pleurodelinae</taxon>
        <taxon>Pleurodeles</taxon>
    </lineage>
</organism>
<evidence type="ECO:0000313" key="2">
    <source>
        <dbReference type="Proteomes" id="UP001066276"/>
    </source>
</evidence>
<proteinExistence type="predicted"/>
<dbReference type="EMBL" id="JANPWB010000001">
    <property type="protein sequence ID" value="KAJ1213586.1"/>
    <property type="molecule type" value="Genomic_DNA"/>
</dbReference>
<name>A0AAV7WLP5_PLEWA</name>
<accession>A0AAV7WLP5</accession>
<reference evidence="1" key="1">
    <citation type="journal article" date="2022" name="bioRxiv">
        <title>Sequencing and chromosome-scale assembly of the giantPleurodeles waltlgenome.</title>
        <authorList>
            <person name="Brown T."/>
            <person name="Elewa A."/>
            <person name="Iarovenko S."/>
            <person name="Subramanian E."/>
            <person name="Araus A.J."/>
            <person name="Petzold A."/>
            <person name="Susuki M."/>
            <person name="Suzuki K.-i.T."/>
            <person name="Hayashi T."/>
            <person name="Toyoda A."/>
            <person name="Oliveira C."/>
            <person name="Osipova E."/>
            <person name="Leigh N.D."/>
            <person name="Simon A."/>
            <person name="Yun M.H."/>
        </authorList>
    </citation>
    <scope>NUCLEOTIDE SEQUENCE</scope>
    <source>
        <strain evidence="1">20211129_DDA</strain>
        <tissue evidence="1">Liver</tissue>
    </source>
</reference>
<protein>
    <submittedName>
        <fullName evidence="1">Uncharacterized protein</fullName>
    </submittedName>
</protein>
<dbReference type="Proteomes" id="UP001066276">
    <property type="component" value="Chromosome 1_1"/>
</dbReference>